<protein>
    <recommendedName>
        <fullName evidence="4">Glycosyl transferase CAP10 domain-containing protein</fullName>
    </recommendedName>
</protein>
<dbReference type="KEGG" id="olu:OSTLU_31491"/>
<dbReference type="PANTHER" id="PTHR12203:SF35">
    <property type="entry name" value="PROTEIN O-GLUCOSYLTRANSFERASE 1"/>
    <property type="match status" value="1"/>
</dbReference>
<dbReference type="RefSeq" id="XP_001417653.1">
    <property type="nucleotide sequence ID" value="XM_001417616.1"/>
</dbReference>
<dbReference type="InterPro" id="IPR051091">
    <property type="entry name" value="O-Glucosyltr/Glycosyltrsf_90"/>
</dbReference>
<comment type="similarity">
    <text evidence="1">Belongs to the glycosyltransferase 90 family.</text>
</comment>
<feature type="compositionally biased region" description="Basic and acidic residues" evidence="3">
    <location>
        <begin position="549"/>
        <end position="559"/>
    </location>
</feature>
<evidence type="ECO:0000313" key="6">
    <source>
        <dbReference type="Proteomes" id="UP000001568"/>
    </source>
</evidence>
<dbReference type="GO" id="GO:0016740">
    <property type="term" value="F:transferase activity"/>
    <property type="evidence" value="ECO:0007669"/>
    <property type="project" value="UniProtKB-KW"/>
</dbReference>
<feature type="region of interest" description="Disordered" evidence="3">
    <location>
        <begin position="531"/>
        <end position="559"/>
    </location>
</feature>
<dbReference type="PANTHER" id="PTHR12203">
    <property type="entry name" value="KDEL LYS-ASP-GLU-LEU CONTAINING - RELATED"/>
    <property type="match status" value="1"/>
</dbReference>
<gene>
    <name evidence="5" type="ORF">OSTLU_31491</name>
</gene>
<dbReference type="SMART" id="SM00672">
    <property type="entry name" value="CAP10"/>
    <property type="match status" value="1"/>
</dbReference>
<name>A4RWX5_OSTLU</name>
<dbReference type="Proteomes" id="UP000001568">
    <property type="component" value="Chromosome 5"/>
</dbReference>
<dbReference type="GeneID" id="5002066"/>
<evidence type="ECO:0000256" key="1">
    <source>
        <dbReference type="ARBA" id="ARBA00010118"/>
    </source>
</evidence>
<dbReference type="InterPro" id="IPR006598">
    <property type="entry name" value="CAP10"/>
</dbReference>
<dbReference type="Pfam" id="PF05686">
    <property type="entry name" value="Glyco_transf_90"/>
    <property type="match status" value="1"/>
</dbReference>
<feature type="domain" description="Glycosyl transferase CAP10" evidence="4">
    <location>
        <begin position="271"/>
        <end position="484"/>
    </location>
</feature>
<dbReference type="Gramene" id="ABO95946">
    <property type="protein sequence ID" value="ABO95946"/>
    <property type="gene ID" value="OSTLU_31491"/>
</dbReference>
<evidence type="ECO:0000313" key="5">
    <source>
        <dbReference type="EMBL" id="ABO95946.1"/>
    </source>
</evidence>
<accession>A4RWX5</accession>
<proteinExistence type="inferred from homology"/>
<organism evidence="5 6">
    <name type="scientific">Ostreococcus lucimarinus (strain CCE9901)</name>
    <dbReference type="NCBI Taxonomy" id="436017"/>
    <lineage>
        <taxon>Eukaryota</taxon>
        <taxon>Viridiplantae</taxon>
        <taxon>Chlorophyta</taxon>
        <taxon>Mamiellophyceae</taxon>
        <taxon>Mamiellales</taxon>
        <taxon>Bathycoccaceae</taxon>
        <taxon>Ostreococcus</taxon>
    </lineage>
</organism>
<evidence type="ECO:0000256" key="2">
    <source>
        <dbReference type="ARBA" id="ARBA00022679"/>
    </source>
</evidence>
<reference evidence="5 6" key="1">
    <citation type="journal article" date="2007" name="Proc. Natl. Acad. Sci. U.S.A.">
        <title>The tiny eukaryote Ostreococcus provides genomic insights into the paradox of plankton speciation.</title>
        <authorList>
            <person name="Palenik B."/>
            <person name="Grimwood J."/>
            <person name="Aerts A."/>
            <person name="Rouze P."/>
            <person name="Salamov A."/>
            <person name="Putnam N."/>
            <person name="Dupont C."/>
            <person name="Jorgensen R."/>
            <person name="Derelle E."/>
            <person name="Rombauts S."/>
            <person name="Zhou K."/>
            <person name="Otillar R."/>
            <person name="Merchant S.S."/>
            <person name="Podell S."/>
            <person name="Gaasterland T."/>
            <person name="Napoli C."/>
            <person name="Gendler K."/>
            <person name="Manuell A."/>
            <person name="Tai V."/>
            <person name="Vallon O."/>
            <person name="Piganeau G."/>
            <person name="Jancek S."/>
            <person name="Heijde M."/>
            <person name="Jabbari K."/>
            <person name="Bowler C."/>
            <person name="Lohr M."/>
            <person name="Robbens S."/>
            <person name="Werner G."/>
            <person name="Dubchak I."/>
            <person name="Pazour G.J."/>
            <person name="Ren Q."/>
            <person name="Paulsen I."/>
            <person name="Delwiche C."/>
            <person name="Schmutz J."/>
            <person name="Rokhsar D."/>
            <person name="Van de Peer Y."/>
            <person name="Moreau H."/>
            <person name="Grigoriev I.V."/>
        </authorList>
    </citation>
    <scope>NUCLEOTIDE SEQUENCE [LARGE SCALE GENOMIC DNA]</scope>
    <source>
        <strain evidence="5 6">CCE9901</strain>
    </source>
</reference>
<dbReference type="AlphaFoldDB" id="A4RWX5"/>
<evidence type="ECO:0000259" key="4">
    <source>
        <dbReference type="SMART" id="SM00672"/>
    </source>
</evidence>
<dbReference type="eggNOG" id="KOG2458">
    <property type="taxonomic scope" value="Eukaryota"/>
</dbReference>
<sequence>MLGRARDDVAERAALLDVPDAPSSSRVADVDVDVDRRARAGHQHPSASPVFRSRVLGFACAFILVACASRVGNVPLRLRPPIEKRTARTVKEYGHEGELHLLRWTSAGGFEAVELGQSTDGVKQRAVEAVKVMIETIKRYYPHRLEDGRNPFELLFEVSDKPSTHCVSAQAKCATRAWAPIYAFGSVPKNVEHVLPTMIHAPLVPLASCYTENIATYNVSMSGLDAETTSCPFLNYPTKKYSELAKCDPDGDVSGQAACTPYAHGLFSLDAVEDKSLYEWNSLVNKVFWRGSDYAFLTPSYPDFASTSENFLPWLMEEANKMKAMKMLLRNSDVGPRFRAVLMSKLHPELIDAKFFNWKNQSSARDKMAAELGIDATERLTEEALGKYKYHLDLGGGGGTTWSGLIPKLTMPGVLLHHETSMKDSYFDTLKPWVHYVPVAEDLHDLAERVRWLETHPTAAQRISANANDWVRDFRRLRSLLAYNYRLLAVPLSLSLDAKPLPLFAPSASVQATKSEAEAIDADLASPQHRAAVAAAGASRRRRASARPAARDTPRAPSL</sequence>
<evidence type="ECO:0000256" key="3">
    <source>
        <dbReference type="SAM" id="MobiDB-lite"/>
    </source>
</evidence>
<dbReference type="EMBL" id="CP000585">
    <property type="protein sequence ID" value="ABO95946.1"/>
    <property type="molecule type" value="Genomic_DNA"/>
</dbReference>
<keyword evidence="6" id="KW-1185">Reference proteome</keyword>
<keyword evidence="2" id="KW-0808">Transferase</keyword>
<dbReference type="OrthoDB" id="535029at2759"/>
<dbReference type="HOGENOM" id="CLU_035768_0_0_1"/>